<protein>
    <submittedName>
        <fullName evidence="3">Type II secretion system protein GspM</fullName>
    </submittedName>
</protein>
<reference evidence="3 4" key="1">
    <citation type="submission" date="2023-10" db="EMBL/GenBank/DDBJ databases">
        <title>Bacteria for the degradation of biodegradable plastic PBAT(Polybutylene adipate terephthalate).</title>
        <authorList>
            <person name="Weon H.-Y."/>
            <person name="Yeon J."/>
        </authorList>
    </citation>
    <scope>NUCLEOTIDE SEQUENCE [LARGE SCALE GENOMIC DNA]</scope>
    <source>
        <strain evidence="3 4">SBD 7-3</strain>
    </source>
</reference>
<keyword evidence="4" id="KW-1185">Reference proteome</keyword>
<proteinExistence type="predicted"/>
<dbReference type="InterPro" id="IPR007690">
    <property type="entry name" value="T2SS_GspM"/>
</dbReference>
<keyword evidence="2" id="KW-1133">Transmembrane helix</keyword>
<organism evidence="3 4">
    <name type="scientific">Piscinibacter gummiphilus</name>
    <dbReference type="NCBI Taxonomy" id="946333"/>
    <lineage>
        <taxon>Bacteria</taxon>
        <taxon>Pseudomonadati</taxon>
        <taxon>Pseudomonadota</taxon>
        <taxon>Betaproteobacteria</taxon>
        <taxon>Burkholderiales</taxon>
        <taxon>Sphaerotilaceae</taxon>
        <taxon>Piscinibacter</taxon>
    </lineage>
</organism>
<evidence type="ECO:0000313" key="3">
    <source>
        <dbReference type="EMBL" id="WOB09554.1"/>
    </source>
</evidence>
<evidence type="ECO:0000256" key="2">
    <source>
        <dbReference type="SAM" id="Phobius"/>
    </source>
</evidence>
<sequence>MTMKDRWKQLSARYAALAPRERALLPGAVCFAILMLGHLLVIEPATKERRLLQQRLAQETNDLTVAQAQLTVLQAKLKNPDAEVRAQLEALRLQARNADDQFKKLQGSLVPAQDMSDWLSGLLQAQRGLQLVGLRTLPVTSVTELVDGGKPASPAAAATAATAASAPAADAATPDGWLYRHGVEITVRGSYPELVAYLQTLERMPRRVYWGELKLDAQQSPAVVMTLVVYTLSVEKTWWVI</sequence>
<keyword evidence="2" id="KW-0812">Transmembrane</keyword>
<accession>A0ABZ0D498</accession>
<dbReference type="RefSeq" id="WP_316702502.1">
    <property type="nucleotide sequence ID" value="NZ_CP136336.1"/>
</dbReference>
<name>A0ABZ0D498_9BURK</name>
<evidence type="ECO:0000256" key="1">
    <source>
        <dbReference type="SAM" id="Coils"/>
    </source>
</evidence>
<feature type="transmembrane region" description="Helical" evidence="2">
    <location>
        <begin position="23"/>
        <end position="42"/>
    </location>
</feature>
<gene>
    <name evidence="3" type="primary">gspM</name>
    <name evidence="3" type="ORF">RXV79_05700</name>
</gene>
<evidence type="ECO:0000313" key="4">
    <source>
        <dbReference type="Proteomes" id="UP001303946"/>
    </source>
</evidence>
<keyword evidence="2" id="KW-0472">Membrane</keyword>
<dbReference type="Pfam" id="PF04612">
    <property type="entry name" value="T2SSM"/>
    <property type="match status" value="1"/>
</dbReference>
<dbReference type="Proteomes" id="UP001303946">
    <property type="component" value="Chromosome"/>
</dbReference>
<dbReference type="EMBL" id="CP136336">
    <property type="protein sequence ID" value="WOB09554.1"/>
    <property type="molecule type" value="Genomic_DNA"/>
</dbReference>
<feature type="coiled-coil region" evidence="1">
    <location>
        <begin position="49"/>
        <end position="108"/>
    </location>
</feature>
<keyword evidence="1" id="KW-0175">Coiled coil</keyword>